<dbReference type="Gene3D" id="2.120.10.70">
    <property type="entry name" value="Fucose-specific lectin"/>
    <property type="match status" value="1"/>
</dbReference>
<name>A0AAJ0CSP2_9HYPO</name>
<dbReference type="EMBL" id="JASWJB010000083">
    <property type="protein sequence ID" value="KAK2600081.1"/>
    <property type="molecule type" value="Genomic_DNA"/>
</dbReference>
<keyword evidence="2" id="KW-1185">Reference proteome</keyword>
<gene>
    <name evidence="1" type="ORF">QQS21_005167</name>
</gene>
<dbReference type="AlphaFoldDB" id="A0AAJ0CSP2"/>
<reference evidence="1" key="1">
    <citation type="submission" date="2023-06" db="EMBL/GenBank/DDBJ databases">
        <title>Conoideocrella luteorostrata (Hypocreales: Clavicipitaceae), a potential biocontrol fungus for elongate hemlock scale in United States Christmas tree production areas.</title>
        <authorList>
            <person name="Barrett H."/>
            <person name="Lovett B."/>
            <person name="Macias A.M."/>
            <person name="Stajich J.E."/>
            <person name="Kasson M.T."/>
        </authorList>
    </citation>
    <scope>NUCLEOTIDE SEQUENCE</scope>
    <source>
        <strain evidence="1">ARSEF 14590</strain>
    </source>
</reference>
<proteinExistence type="predicted"/>
<organism evidence="1 2">
    <name type="scientific">Conoideocrella luteorostrata</name>
    <dbReference type="NCBI Taxonomy" id="1105319"/>
    <lineage>
        <taxon>Eukaryota</taxon>
        <taxon>Fungi</taxon>
        <taxon>Dikarya</taxon>
        <taxon>Ascomycota</taxon>
        <taxon>Pezizomycotina</taxon>
        <taxon>Sordariomycetes</taxon>
        <taxon>Hypocreomycetidae</taxon>
        <taxon>Hypocreales</taxon>
        <taxon>Clavicipitaceae</taxon>
        <taxon>Conoideocrella</taxon>
    </lineage>
</organism>
<evidence type="ECO:0000313" key="2">
    <source>
        <dbReference type="Proteomes" id="UP001251528"/>
    </source>
</evidence>
<evidence type="ECO:0000313" key="1">
    <source>
        <dbReference type="EMBL" id="KAK2600081.1"/>
    </source>
</evidence>
<comment type="caution">
    <text evidence="1">The sequence shown here is derived from an EMBL/GenBank/DDBJ whole genome shotgun (WGS) entry which is preliminary data.</text>
</comment>
<accession>A0AAJ0CSP2</accession>
<evidence type="ECO:0008006" key="3">
    <source>
        <dbReference type="Google" id="ProtNLM"/>
    </source>
</evidence>
<dbReference type="Proteomes" id="UP001251528">
    <property type="component" value="Unassembled WGS sequence"/>
</dbReference>
<sequence length="167" mass="18444">MSSKSFSSSVIRGKDTYIFYNGRDTDDNPVIKYNRVRPDGRGSTSYLYVGDNTVPASDGPIAATNLFNGGLRLYVVSKRTIVEYGIDTPPGGEDEWKKEGFTSQPIQLAQGSFLNALGADEFSKYTAQDPKDPILLRIFYTSAKADDDVTQNTYTSKTGWVEKVIKS</sequence>
<protein>
    <recommendedName>
        <fullName evidence="3">Fucose-specific lectin</fullName>
    </recommendedName>
</protein>